<accession>A0ACC2VNR5</accession>
<comment type="caution">
    <text evidence="1">The sequence shown here is derived from an EMBL/GenBank/DDBJ whole genome shotgun (WGS) entry which is preliminary data.</text>
</comment>
<reference evidence="1" key="1">
    <citation type="submission" date="2023-04" db="EMBL/GenBank/DDBJ databases">
        <title>Draft Genome sequencing of Naganishia species isolated from polar environments using Oxford Nanopore Technology.</title>
        <authorList>
            <person name="Leo P."/>
            <person name="Venkateswaran K."/>
        </authorList>
    </citation>
    <scope>NUCLEOTIDE SEQUENCE</scope>
    <source>
        <strain evidence="1">MNA-CCFEE 5423</strain>
    </source>
</reference>
<gene>
    <name evidence="1" type="ORF">QFC21_003573</name>
</gene>
<protein>
    <submittedName>
        <fullName evidence="1">Uncharacterized protein</fullName>
    </submittedName>
</protein>
<name>A0ACC2VNR5_9TREE</name>
<sequence length="593" mass="66796">MSSFCFNSIDIDVPADVVVSLQPVSTNPSLRNVLVASGVVLLLGVGYREPPRTVTKAQQFAPVHTLDRSSWPTWATTGEVAWPLLDSIDDIHITADIRKRNTVKAAFDHSWQAYEQHAWGCDEFHPISKEGSNLTEAGGIGYAIIDSLDSLLLMGFDKEYERARDWISNDLSFEADASFNSFETTIRILGGLLAAYYLTSTHPIYSDDADLFLEKAIDLGDRLLPIFDSPSGIPYSLVNLAERVGIPDKDNRNMASLAEAGTLQLEFKYLSHLTGDYTYWDKAEKVMAIIASQTPKEGINPIFIRPDTGQFMMSEIRLGSRGDSYYEYLLKQYLQTDRQESVYREMYDQSMMGIKRLMMARTPREGILHTLELVPERGRDGSPNWMTVMKQDHLVCFLGGSFLLGITEGGKKHTNWRKLNDTDALDYIAGTGIIDSCIETYQTATGLGPEIAMFRHGRETAQEERDWYIKSRPGSILIDGRNILRPETVESLFLAYRATGDEKYREQGWKIFQAFEKHCKVPHGGYASIENVETVPAVQVNKMETFWLSETLKYLYLLFDDGASVPLDSHVLNTEAHILPVFTPGKIAAFRTH</sequence>
<organism evidence="1 2">
    <name type="scientific">Naganishia friedmannii</name>
    <dbReference type="NCBI Taxonomy" id="89922"/>
    <lineage>
        <taxon>Eukaryota</taxon>
        <taxon>Fungi</taxon>
        <taxon>Dikarya</taxon>
        <taxon>Basidiomycota</taxon>
        <taxon>Agaricomycotina</taxon>
        <taxon>Tremellomycetes</taxon>
        <taxon>Filobasidiales</taxon>
        <taxon>Filobasidiaceae</taxon>
        <taxon>Naganishia</taxon>
    </lineage>
</organism>
<keyword evidence="2" id="KW-1185">Reference proteome</keyword>
<dbReference type="EMBL" id="JASBWT010000011">
    <property type="protein sequence ID" value="KAJ9100530.1"/>
    <property type="molecule type" value="Genomic_DNA"/>
</dbReference>
<evidence type="ECO:0000313" key="2">
    <source>
        <dbReference type="Proteomes" id="UP001227268"/>
    </source>
</evidence>
<evidence type="ECO:0000313" key="1">
    <source>
        <dbReference type="EMBL" id="KAJ9100530.1"/>
    </source>
</evidence>
<dbReference type="Proteomes" id="UP001227268">
    <property type="component" value="Unassembled WGS sequence"/>
</dbReference>
<proteinExistence type="predicted"/>